<sequence>MTTPPPPPAPGPAPPPVALCEQARRARDARFDGVFFTAVKTTGIYCRPVCPAPAPKAANVEYFAHAAAAEAAGYRPCLRCRPELAPDAGGWRRGEHILARGLRLIEDGLLDDAPMARLAERLHVGERHLRRLFVATLGVTPQQVQGTRRLLFAKRLLTETALPVTDVALAAGFRSLRRFNDAFANAYGMPPGRLRQSADAPPDPGPLRLKLGYRPPFDFRASLAFLRARALPGIERVDDDAYTRVIDAAGAWLELREWGSDEPALRLSLYGLAPAMLPGIVRRVRRMFDLDADPQTIQARLGDDPLLTPLIARHPGLRLPGGWDGFEVAVRAVLGQQVSVAAAVTLARRLVAKHGEALANPVNDQLHTLFPCPARLAAADLAHVGLPGKRAATLQALARAVRDGRVDFRSEQPLDEFVARWRTIPGIGDWTAHYIALRGLHHPDAFPAGDLVLRKQAGGGAALTEKQLLARAEGWRPWRGYAVIQLWRAAAAAPLKEPTP</sequence>
<dbReference type="Pfam" id="PF00730">
    <property type="entry name" value="HhH-GPD"/>
    <property type="match status" value="1"/>
</dbReference>
<evidence type="ECO:0000256" key="2">
    <source>
        <dbReference type="ARBA" id="ARBA00001947"/>
    </source>
</evidence>
<dbReference type="GO" id="GO:0008725">
    <property type="term" value="F:DNA-3-methyladenine glycosylase activity"/>
    <property type="evidence" value="ECO:0007669"/>
    <property type="project" value="TreeGrafter"/>
</dbReference>
<comment type="cofactor">
    <cofactor evidence="2">
        <name>Zn(2+)</name>
        <dbReference type="ChEBI" id="CHEBI:29105"/>
    </cofactor>
</comment>
<dbReference type="GO" id="GO:0032259">
    <property type="term" value="P:methylation"/>
    <property type="evidence" value="ECO:0007669"/>
    <property type="project" value="UniProtKB-KW"/>
</dbReference>
<dbReference type="Gene3D" id="1.10.10.60">
    <property type="entry name" value="Homeodomain-like"/>
    <property type="match status" value="1"/>
</dbReference>
<keyword evidence="13" id="KW-0234">DNA repair</keyword>
<dbReference type="PROSITE" id="PS00041">
    <property type="entry name" value="HTH_ARAC_FAMILY_1"/>
    <property type="match status" value="1"/>
</dbReference>
<dbReference type="RefSeq" id="WP_122101016.1">
    <property type="nucleotide sequence ID" value="NZ_RFLY01000005.1"/>
</dbReference>
<keyword evidence="5" id="KW-0808">Transferase</keyword>
<evidence type="ECO:0000259" key="15">
    <source>
        <dbReference type="SMART" id="SM00478"/>
    </source>
</evidence>
<name>A0A3M2HWX0_9GAMM</name>
<keyword evidence="18" id="KW-1185">Reference proteome</keyword>
<dbReference type="PANTHER" id="PTHR43003">
    <property type="entry name" value="DNA-3-METHYLADENINE GLYCOSYLASE"/>
    <property type="match status" value="1"/>
</dbReference>
<dbReference type="EC" id="3.2.2.21" evidence="3"/>
<dbReference type="SMART" id="SM00478">
    <property type="entry name" value="ENDO3c"/>
    <property type="match status" value="1"/>
</dbReference>
<reference evidence="17 18" key="1">
    <citation type="submission" date="2018-10" db="EMBL/GenBank/DDBJ databases">
        <title>Proposal of Lysobacter pythonis sp. nov. isolated from royal pythons (Python regius).</title>
        <authorList>
            <person name="Hans-Juergen B."/>
            <person name="Huptas C."/>
            <person name="Sandra B."/>
            <person name="Igor L."/>
            <person name="Joachim S."/>
            <person name="Siegfried S."/>
            <person name="Mareike W."/>
            <person name="Peter K."/>
        </authorList>
    </citation>
    <scope>NUCLEOTIDE SEQUENCE [LARGE SCALE GENOMIC DNA]</scope>
    <source>
        <strain evidence="17 18">4284/11</strain>
    </source>
</reference>
<dbReference type="InterPro" id="IPR010316">
    <property type="entry name" value="AlkA_N"/>
</dbReference>
<dbReference type="InterPro" id="IPR011257">
    <property type="entry name" value="DNA_glycosylase"/>
</dbReference>
<keyword evidence="10" id="KW-0238">DNA-binding</keyword>
<dbReference type="InterPro" id="IPR023170">
    <property type="entry name" value="HhH_base_excis_C"/>
</dbReference>
<evidence type="ECO:0000313" key="17">
    <source>
        <dbReference type="EMBL" id="RMH93568.1"/>
    </source>
</evidence>
<dbReference type="GO" id="GO:0005737">
    <property type="term" value="C:cytoplasm"/>
    <property type="evidence" value="ECO:0007669"/>
    <property type="project" value="TreeGrafter"/>
</dbReference>
<dbReference type="SUPFAM" id="SSF57884">
    <property type="entry name" value="Ada DNA repair protein, N-terminal domain (N-Ada 10)"/>
    <property type="match status" value="1"/>
</dbReference>
<evidence type="ECO:0000256" key="13">
    <source>
        <dbReference type="ARBA" id="ARBA00023204"/>
    </source>
</evidence>
<dbReference type="SUPFAM" id="SSF55945">
    <property type="entry name" value="TATA-box binding protein-like"/>
    <property type="match status" value="1"/>
</dbReference>
<dbReference type="GO" id="GO:0006307">
    <property type="term" value="P:DNA alkylation repair"/>
    <property type="evidence" value="ECO:0007669"/>
    <property type="project" value="TreeGrafter"/>
</dbReference>
<comment type="caution">
    <text evidence="17">The sequence shown here is derived from an EMBL/GenBank/DDBJ whole genome shotgun (WGS) entry which is preliminary data.</text>
</comment>
<protein>
    <recommendedName>
        <fullName evidence="3">DNA-3-methyladenine glycosylase II</fullName>
        <ecNumber evidence="3">3.2.2.21</ecNumber>
    </recommendedName>
</protein>
<dbReference type="Gene3D" id="3.40.10.10">
    <property type="entry name" value="DNA Methylphosphotriester Repair Domain"/>
    <property type="match status" value="1"/>
</dbReference>
<dbReference type="InterPro" id="IPR009057">
    <property type="entry name" value="Homeodomain-like_sf"/>
</dbReference>
<comment type="catalytic activity">
    <reaction evidence="1">
        <text>Hydrolysis of alkylated DNA, releasing 3-methyladenine, 3-methylguanine, 7-methylguanine and 7-methyladenine.</text>
        <dbReference type="EC" id="3.2.2.21"/>
    </reaction>
</comment>
<evidence type="ECO:0000256" key="7">
    <source>
        <dbReference type="ARBA" id="ARBA00022763"/>
    </source>
</evidence>
<dbReference type="Proteomes" id="UP000275012">
    <property type="component" value="Unassembled WGS sequence"/>
</dbReference>
<dbReference type="AlphaFoldDB" id="A0A3M2HWX0"/>
<dbReference type="Gene3D" id="1.10.340.30">
    <property type="entry name" value="Hypothetical protein, domain 2"/>
    <property type="match status" value="1"/>
</dbReference>
<dbReference type="GO" id="GO:0008168">
    <property type="term" value="F:methyltransferase activity"/>
    <property type="evidence" value="ECO:0007669"/>
    <property type="project" value="UniProtKB-KW"/>
</dbReference>
<evidence type="ECO:0000259" key="14">
    <source>
        <dbReference type="SMART" id="SM00342"/>
    </source>
</evidence>
<dbReference type="Pfam" id="PF02805">
    <property type="entry name" value="Ada_Zn_binding"/>
    <property type="match status" value="1"/>
</dbReference>
<feature type="domain" description="HTH araC/xylS-type" evidence="14">
    <location>
        <begin position="112"/>
        <end position="195"/>
    </location>
</feature>
<keyword evidence="11" id="KW-0010">Activator</keyword>
<gene>
    <name evidence="17" type="ORF">EBB59_04825</name>
</gene>
<accession>A0A3M2HWX0</accession>
<dbReference type="GO" id="GO:0032993">
    <property type="term" value="C:protein-DNA complex"/>
    <property type="evidence" value="ECO:0007669"/>
    <property type="project" value="TreeGrafter"/>
</dbReference>
<evidence type="ECO:0000256" key="8">
    <source>
        <dbReference type="ARBA" id="ARBA00022833"/>
    </source>
</evidence>
<keyword evidence="4" id="KW-0489">Methyltransferase</keyword>
<dbReference type="GO" id="GO:0003700">
    <property type="term" value="F:DNA-binding transcription factor activity"/>
    <property type="evidence" value="ECO:0007669"/>
    <property type="project" value="InterPro"/>
</dbReference>
<evidence type="ECO:0000256" key="4">
    <source>
        <dbReference type="ARBA" id="ARBA00022603"/>
    </source>
</evidence>
<evidence type="ECO:0000256" key="12">
    <source>
        <dbReference type="ARBA" id="ARBA00023163"/>
    </source>
</evidence>
<dbReference type="CDD" id="cd00056">
    <property type="entry name" value="ENDO3c"/>
    <property type="match status" value="1"/>
</dbReference>
<dbReference type="InterPro" id="IPR018060">
    <property type="entry name" value="HTH_AraC"/>
</dbReference>
<dbReference type="InterPro" id="IPR035451">
    <property type="entry name" value="Ada-like_dom_sf"/>
</dbReference>
<evidence type="ECO:0000259" key="16">
    <source>
        <dbReference type="SMART" id="SM01009"/>
    </source>
</evidence>
<evidence type="ECO:0000256" key="10">
    <source>
        <dbReference type="ARBA" id="ARBA00023125"/>
    </source>
</evidence>
<dbReference type="GO" id="GO:0008270">
    <property type="term" value="F:zinc ion binding"/>
    <property type="evidence" value="ECO:0007669"/>
    <property type="project" value="InterPro"/>
</dbReference>
<keyword evidence="12" id="KW-0804">Transcription</keyword>
<dbReference type="GO" id="GO:0043916">
    <property type="term" value="F:DNA-7-methylguanine glycosylase activity"/>
    <property type="evidence" value="ECO:0007669"/>
    <property type="project" value="TreeGrafter"/>
</dbReference>
<dbReference type="InterPro" id="IPR051912">
    <property type="entry name" value="Alkylbase_DNA_Glycosylase/TA"/>
</dbReference>
<dbReference type="InterPro" id="IPR037046">
    <property type="entry name" value="AlkA_N_sf"/>
</dbReference>
<dbReference type="Gene3D" id="3.30.310.20">
    <property type="entry name" value="DNA-3-methyladenine glycosylase AlkA, N-terminal domain"/>
    <property type="match status" value="1"/>
</dbReference>
<feature type="domain" description="HhH-GPD" evidence="15">
    <location>
        <begin position="334"/>
        <end position="491"/>
    </location>
</feature>
<dbReference type="Pfam" id="PF06029">
    <property type="entry name" value="AlkA_N"/>
    <property type="match status" value="1"/>
</dbReference>
<dbReference type="InterPro" id="IPR018062">
    <property type="entry name" value="HTH_AraC-typ_CS"/>
</dbReference>
<dbReference type="SUPFAM" id="SSF46689">
    <property type="entry name" value="Homeodomain-like"/>
    <property type="match status" value="1"/>
</dbReference>
<dbReference type="OrthoDB" id="9811249at2"/>
<dbReference type="InterPro" id="IPR004026">
    <property type="entry name" value="Ada_DNA_repair_Zn-bd"/>
</dbReference>
<dbReference type="InterPro" id="IPR003265">
    <property type="entry name" value="HhH-GPD_domain"/>
</dbReference>
<dbReference type="SMART" id="SM00342">
    <property type="entry name" value="HTH_ARAC"/>
    <property type="match status" value="1"/>
</dbReference>
<keyword evidence="9" id="KW-0805">Transcription regulation</keyword>
<dbReference type="SUPFAM" id="SSF48150">
    <property type="entry name" value="DNA-glycosylase"/>
    <property type="match status" value="1"/>
</dbReference>
<dbReference type="GO" id="GO:0032131">
    <property type="term" value="F:alkylated DNA binding"/>
    <property type="evidence" value="ECO:0007669"/>
    <property type="project" value="TreeGrafter"/>
</dbReference>
<keyword evidence="8" id="KW-0862">Zinc</keyword>
<evidence type="ECO:0000256" key="5">
    <source>
        <dbReference type="ARBA" id="ARBA00022679"/>
    </source>
</evidence>
<dbReference type="GO" id="GO:0006285">
    <property type="term" value="P:base-excision repair, AP site formation"/>
    <property type="evidence" value="ECO:0007669"/>
    <property type="project" value="TreeGrafter"/>
</dbReference>
<keyword evidence="7" id="KW-0227">DNA damage</keyword>
<evidence type="ECO:0000256" key="11">
    <source>
        <dbReference type="ARBA" id="ARBA00023159"/>
    </source>
</evidence>
<evidence type="ECO:0000256" key="9">
    <source>
        <dbReference type="ARBA" id="ARBA00023015"/>
    </source>
</evidence>
<dbReference type="PANTHER" id="PTHR43003:SF13">
    <property type="entry name" value="DNA-3-METHYLADENINE GLYCOSYLASE 2"/>
    <property type="match status" value="1"/>
</dbReference>
<feature type="domain" description="DNA-3-methyladenine glycosylase AlkA N-terminal" evidence="16">
    <location>
        <begin position="208"/>
        <end position="324"/>
    </location>
</feature>
<dbReference type="SMART" id="SM01009">
    <property type="entry name" value="AlkA_N"/>
    <property type="match status" value="1"/>
</dbReference>
<keyword evidence="6" id="KW-0479">Metal-binding</keyword>
<dbReference type="EMBL" id="RFLY01000005">
    <property type="protein sequence ID" value="RMH93568.1"/>
    <property type="molecule type" value="Genomic_DNA"/>
</dbReference>
<proteinExistence type="predicted"/>
<evidence type="ECO:0000256" key="6">
    <source>
        <dbReference type="ARBA" id="ARBA00022723"/>
    </source>
</evidence>
<organism evidence="17 18">
    <name type="scientific">Solilutibacter pythonis</name>
    <dbReference type="NCBI Taxonomy" id="2483112"/>
    <lineage>
        <taxon>Bacteria</taxon>
        <taxon>Pseudomonadati</taxon>
        <taxon>Pseudomonadota</taxon>
        <taxon>Gammaproteobacteria</taxon>
        <taxon>Lysobacterales</taxon>
        <taxon>Lysobacteraceae</taxon>
        <taxon>Solilutibacter</taxon>
    </lineage>
</organism>
<dbReference type="FunFam" id="3.40.10.10:FF:000001">
    <property type="entry name" value="DNA-3-methyladenine glycosylase 2"/>
    <property type="match status" value="1"/>
</dbReference>
<evidence type="ECO:0000313" key="18">
    <source>
        <dbReference type="Proteomes" id="UP000275012"/>
    </source>
</evidence>
<dbReference type="Pfam" id="PF12833">
    <property type="entry name" value="HTH_18"/>
    <property type="match status" value="1"/>
</dbReference>
<evidence type="ECO:0000256" key="1">
    <source>
        <dbReference type="ARBA" id="ARBA00000086"/>
    </source>
</evidence>
<evidence type="ECO:0000256" key="3">
    <source>
        <dbReference type="ARBA" id="ARBA00012000"/>
    </source>
</evidence>
<dbReference type="Gene3D" id="1.10.1670.10">
    <property type="entry name" value="Helix-hairpin-Helix base-excision DNA repair enzymes (C-terminal)"/>
    <property type="match status" value="1"/>
</dbReference>
<dbReference type="GO" id="GO:0043565">
    <property type="term" value="F:sequence-specific DNA binding"/>
    <property type="evidence" value="ECO:0007669"/>
    <property type="project" value="InterPro"/>
</dbReference>